<dbReference type="AlphaFoldDB" id="A0A974RVX2"/>
<accession>A0A974RVX2</accession>
<feature type="coiled-coil region" evidence="1">
    <location>
        <begin position="77"/>
        <end position="144"/>
    </location>
</feature>
<dbReference type="Gene3D" id="1.20.58.90">
    <property type="match status" value="1"/>
</dbReference>
<evidence type="ECO:0000313" key="4">
    <source>
        <dbReference type="Proteomes" id="UP000595278"/>
    </source>
</evidence>
<dbReference type="InterPro" id="IPR009468">
    <property type="entry name" value="DUF1090"/>
</dbReference>
<sequence length="144" mass="16334">MRKLTVGAALLSVCLANTVVADYYHKQQGCKIKIQKLQQQLEYAKTYGNTNRVQGLERAIANVKTYCLGDYDENYSYNDQTKDISKLKSKVADKQEKVDERNEELLEAIAKGDPEKIVKKTRKLKEAMAELEEAKSNLALSTQE</sequence>
<keyword evidence="4" id="KW-1185">Reference proteome</keyword>
<dbReference type="EMBL" id="CP067393">
    <property type="protein sequence ID" value="QQP84560.1"/>
    <property type="molecule type" value="Genomic_DNA"/>
</dbReference>
<dbReference type="RefSeq" id="WP_201090457.1">
    <property type="nucleotide sequence ID" value="NZ_CP067393.1"/>
</dbReference>
<reference evidence="3 4" key="1">
    <citation type="submission" date="2021-01" db="EMBL/GenBank/DDBJ databases">
        <title>Entomomonas sp. F2A isolated from a house cricket (Acheta domesticus).</title>
        <authorList>
            <person name="Spergser J."/>
            <person name="Busse H.-J."/>
        </authorList>
    </citation>
    <scope>NUCLEOTIDE SEQUENCE [LARGE SCALE GENOMIC DNA]</scope>
    <source>
        <strain evidence="3 4">F2A</strain>
    </source>
</reference>
<dbReference type="Proteomes" id="UP000595278">
    <property type="component" value="Chromosome"/>
</dbReference>
<keyword evidence="2" id="KW-0732">Signal</keyword>
<evidence type="ECO:0000256" key="2">
    <source>
        <dbReference type="SAM" id="SignalP"/>
    </source>
</evidence>
<protein>
    <submittedName>
        <fullName evidence="3">DUF1090 domain-containing protein</fullName>
    </submittedName>
</protein>
<evidence type="ECO:0000256" key="1">
    <source>
        <dbReference type="SAM" id="Coils"/>
    </source>
</evidence>
<keyword evidence="1" id="KW-0175">Coiled coil</keyword>
<feature type="signal peptide" evidence="2">
    <location>
        <begin position="1"/>
        <end position="21"/>
    </location>
</feature>
<evidence type="ECO:0000313" key="3">
    <source>
        <dbReference type="EMBL" id="QQP84560.1"/>
    </source>
</evidence>
<proteinExistence type="predicted"/>
<organism evidence="3 4">
    <name type="scientific">Entomomonas asaccharolytica</name>
    <dbReference type="NCBI Taxonomy" id="2785331"/>
    <lineage>
        <taxon>Bacteria</taxon>
        <taxon>Pseudomonadati</taxon>
        <taxon>Pseudomonadota</taxon>
        <taxon>Gammaproteobacteria</taxon>
        <taxon>Pseudomonadales</taxon>
        <taxon>Pseudomonadaceae</taxon>
        <taxon>Entomomonas</taxon>
    </lineage>
</organism>
<gene>
    <name evidence="3" type="ORF">JHT90_09055</name>
</gene>
<dbReference type="Pfam" id="PF06476">
    <property type="entry name" value="DUF1090"/>
    <property type="match status" value="1"/>
</dbReference>
<dbReference type="KEGG" id="eaz:JHT90_09055"/>
<feature type="chain" id="PRO_5037008362" evidence="2">
    <location>
        <begin position="22"/>
        <end position="144"/>
    </location>
</feature>
<name>A0A974RVX2_9GAMM</name>